<proteinExistence type="predicted"/>
<evidence type="ECO:0000313" key="3">
    <source>
        <dbReference type="Proteomes" id="UP000307244"/>
    </source>
</evidence>
<comment type="caution">
    <text evidence="2">The sequence shown here is derived from an EMBL/GenBank/DDBJ whole genome shotgun (WGS) entry which is preliminary data.</text>
</comment>
<dbReference type="EMBL" id="SWBQ01000002">
    <property type="protein sequence ID" value="TKC07177.1"/>
    <property type="molecule type" value="Genomic_DNA"/>
</dbReference>
<dbReference type="OrthoDB" id="951410at2"/>
<dbReference type="SMART" id="SM00867">
    <property type="entry name" value="YceI"/>
    <property type="match status" value="1"/>
</dbReference>
<dbReference type="InterPro" id="IPR007372">
    <property type="entry name" value="Lipid/polyisoprenoid-bd_YceI"/>
</dbReference>
<dbReference type="SUPFAM" id="SSF101874">
    <property type="entry name" value="YceI-like"/>
    <property type="match status" value="1"/>
</dbReference>
<evidence type="ECO:0000313" key="2">
    <source>
        <dbReference type="EMBL" id="TKC07177.1"/>
    </source>
</evidence>
<dbReference type="InterPro" id="IPR036761">
    <property type="entry name" value="TTHA0802/YceI-like_sf"/>
</dbReference>
<dbReference type="Proteomes" id="UP000307244">
    <property type="component" value="Unassembled WGS sequence"/>
</dbReference>
<gene>
    <name evidence="2" type="ORF">FA047_07925</name>
</gene>
<name>A0A4U1CIE1_9SPHI</name>
<dbReference type="PANTHER" id="PTHR34406:SF1">
    <property type="entry name" value="PROTEIN YCEI"/>
    <property type="match status" value="1"/>
</dbReference>
<dbReference type="AlphaFoldDB" id="A0A4U1CIE1"/>
<sequence>MTWRGYYVFLFDQHHGSIQLVKGQIATENNEIIKGEFEIDMQSIKNQNLSINNGRTELENHLKSDDFFSVNKYPKAKFTITKIKKEKDAPPGERLITGDLTIKDITHPVTFPASISFTKNSMKTSTKFKIDRTKWGIKFDSGSFFRNLGDGAISDAIGIELNVVSVK</sequence>
<dbReference type="Pfam" id="PF04264">
    <property type="entry name" value="YceI"/>
    <property type="match status" value="1"/>
</dbReference>
<organism evidence="2 3">
    <name type="scientific">Pedobacter frigoris</name>
    <dbReference type="NCBI Taxonomy" id="2571272"/>
    <lineage>
        <taxon>Bacteria</taxon>
        <taxon>Pseudomonadati</taxon>
        <taxon>Bacteroidota</taxon>
        <taxon>Sphingobacteriia</taxon>
        <taxon>Sphingobacteriales</taxon>
        <taxon>Sphingobacteriaceae</taxon>
        <taxon>Pedobacter</taxon>
    </lineage>
</organism>
<evidence type="ECO:0000259" key="1">
    <source>
        <dbReference type="SMART" id="SM00867"/>
    </source>
</evidence>
<reference evidence="2 3" key="1">
    <citation type="submission" date="2019-04" db="EMBL/GenBank/DDBJ databases">
        <title>Pedobacter sp. RP-3-15 sp. nov., isolated from Arctic soil.</title>
        <authorList>
            <person name="Dahal R.H."/>
            <person name="Kim D.-U."/>
        </authorList>
    </citation>
    <scope>NUCLEOTIDE SEQUENCE [LARGE SCALE GENOMIC DNA]</scope>
    <source>
        <strain evidence="2 3">RP-3-15</strain>
    </source>
</reference>
<accession>A0A4U1CIE1</accession>
<feature type="domain" description="Lipid/polyisoprenoid-binding YceI-like" evidence="1">
    <location>
        <begin position="8"/>
        <end position="166"/>
    </location>
</feature>
<keyword evidence="3" id="KW-1185">Reference proteome</keyword>
<dbReference type="Gene3D" id="2.40.128.110">
    <property type="entry name" value="Lipid/polyisoprenoid-binding, YceI-like"/>
    <property type="match status" value="1"/>
</dbReference>
<protein>
    <submittedName>
        <fullName evidence="2">YceI family protein</fullName>
    </submittedName>
</protein>
<dbReference type="PANTHER" id="PTHR34406">
    <property type="entry name" value="PROTEIN YCEI"/>
    <property type="match status" value="1"/>
</dbReference>